<feature type="region of interest" description="Disordered" evidence="1">
    <location>
        <begin position="38"/>
        <end position="79"/>
    </location>
</feature>
<name>A0A9X0DAU1_9CNID</name>
<evidence type="ECO:0000256" key="1">
    <source>
        <dbReference type="SAM" id="MobiDB-lite"/>
    </source>
</evidence>
<feature type="compositionally biased region" description="Basic and acidic residues" evidence="1">
    <location>
        <begin position="38"/>
        <end position="50"/>
    </location>
</feature>
<proteinExistence type="predicted"/>
<gene>
    <name evidence="2" type="ORF">OS493_010552</name>
</gene>
<accession>A0A9X0DAU1</accession>
<evidence type="ECO:0000313" key="2">
    <source>
        <dbReference type="EMBL" id="KAJ7392891.1"/>
    </source>
</evidence>
<dbReference type="OrthoDB" id="10629042at2759"/>
<keyword evidence="3" id="KW-1185">Reference proteome</keyword>
<dbReference type="Proteomes" id="UP001163046">
    <property type="component" value="Unassembled WGS sequence"/>
</dbReference>
<dbReference type="EMBL" id="MU825400">
    <property type="protein sequence ID" value="KAJ7392891.1"/>
    <property type="molecule type" value="Genomic_DNA"/>
</dbReference>
<protein>
    <submittedName>
        <fullName evidence="2">Uncharacterized protein</fullName>
    </submittedName>
</protein>
<evidence type="ECO:0000313" key="3">
    <source>
        <dbReference type="Proteomes" id="UP001163046"/>
    </source>
</evidence>
<reference evidence="2" key="1">
    <citation type="submission" date="2023-01" db="EMBL/GenBank/DDBJ databases">
        <title>Genome assembly of the deep-sea coral Lophelia pertusa.</title>
        <authorList>
            <person name="Herrera S."/>
            <person name="Cordes E."/>
        </authorList>
    </citation>
    <scope>NUCLEOTIDE SEQUENCE</scope>
    <source>
        <strain evidence="2">USNM1676648</strain>
        <tissue evidence="2">Polyp</tissue>
    </source>
</reference>
<comment type="caution">
    <text evidence="2">The sequence shown here is derived from an EMBL/GenBank/DDBJ whole genome shotgun (WGS) entry which is preliminary data.</text>
</comment>
<feature type="compositionally biased region" description="Basic residues" evidence="1">
    <location>
        <begin position="62"/>
        <end position="71"/>
    </location>
</feature>
<feature type="region of interest" description="Disordered" evidence="1">
    <location>
        <begin position="1"/>
        <end position="24"/>
    </location>
</feature>
<dbReference type="AlphaFoldDB" id="A0A9X0DAU1"/>
<organism evidence="2 3">
    <name type="scientific">Desmophyllum pertusum</name>
    <dbReference type="NCBI Taxonomy" id="174260"/>
    <lineage>
        <taxon>Eukaryota</taxon>
        <taxon>Metazoa</taxon>
        <taxon>Cnidaria</taxon>
        <taxon>Anthozoa</taxon>
        <taxon>Hexacorallia</taxon>
        <taxon>Scleractinia</taxon>
        <taxon>Caryophylliina</taxon>
        <taxon>Caryophylliidae</taxon>
        <taxon>Desmophyllum</taxon>
    </lineage>
</organism>
<sequence>MHECCSSRQHGTRADVNPYAHDNNGYAVAGLTEGQYAVEDKSKKKKKEELDATDAQDDMSKSKKSKKKRKSSLQFKSRLAARDIPPPEASWIADSSQYPKVTRAMIKKYQALKRQGSLGKYRKALRMFNSRKVKTVKVFKEGKDTFIKAHIFKSFTPTTNNGITRPAVVLFRNGTPIKCHCQWGSLGYAVMSFAC</sequence>